<keyword evidence="2" id="KW-1003">Cell membrane</keyword>
<organism evidence="8 9">
    <name type="scientific">Pseudomonas aestuarii</name>
    <dbReference type="NCBI Taxonomy" id="3018340"/>
    <lineage>
        <taxon>Bacteria</taxon>
        <taxon>Pseudomonadati</taxon>
        <taxon>Pseudomonadota</taxon>
        <taxon>Gammaproteobacteria</taxon>
        <taxon>Pseudomonadales</taxon>
        <taxon>Pseudomonadaceae</taxon>
        <taxon>Pseudomonas</taxon>
    </lineage>
</organism>
<evidence type="ECO:0000313" key="8">
    <source>
        <dbReference type="EMBL" id="MDA7086329.1"/>
    </source>
</evidence>
<dbReference type="SUPFAM" id="SSF103481">
    <property type="entry name" value="Multidrug resistance efflux transporter EmrE"/>
    <property type="match status" value="2"/>
</dbReference>
<sequence length="296" mass="31977">MIYLLPVLAALIWAGSTVVNRLAVGAIEPAAISFYRWLLAFVLLSPWLLPGVWRQRQLIARHFWQLFILGVLGMALYQSLAYFAAHTVSAMSMGLILGTMPLLTIFLAIPLLRTRPTPGVCLGGLLSFVGLALLISAGKPSQLWTEGMGSGELMMLMASISYALYCLLLKRWQLPVSTWVSLYVQIFCGLMVLISPFLLAPSVQLTAQNMPLVVYAGLFASGLAPGLWNHALGILGAERIAIFMNLVPLLTAVLAVLMLDEALHGYHTIGGGLILCGIALAQGRPKPAVERLPQGD</sequence>
<feature type="transmembrane region" description="Helical" evidence="6">
    <location>
        <begin position="119"/>
        <end position="137"/>
    </location>
</feature>
<dbReference type="InterPro" id="IPR000620">
    <property type="entry name" value="EamA_dom"/>
</dbReference>
<feature type="transmembrane region" description="Helical" evidence="6">
    <location>
        <begin position="65"/>
        <end position="85"/>
    </location>
</feature>
<dbReference type="Proteomes" id="UP001212042">
    <property type="component" value="Unassembled WGS sequence"/>
</dbReference>
<evidence type="ECO:0000256" key="6">
    <source>
        <dbReference type="SAM" id="Phobius"/>
    </source>
</evidence>
<proteinExistence type="predicted"/>
<dbReference type="InterPro" id="IPR037185">
    <property type="entry name" value="EmrE-like"/>
</dbReference>
<feature type="domain" description="EamA" evidence="7">
    <location>
        <begin position="3"/>
        <end position="135"/>
    </location>
</feature>
<evidence type="ECO:0000313" key="9">
    <source>
        <dbReference type="Proteomes" id="UP001212042"/>
    </source>
</evidence>
<keyword evidence="9" id="KW-1185">Reference proteome</keyword>
<feature type="transmembrane region" description="Helical" evidence="6">
    <location>
        <begin position="35"/>
        <end position="53"/>
    </location>
</feature>
<evidence type="ECO:0000259" key="7">
    <source>
        <dbReference type="Pfam" id="PF00892"/>
    </source>
</evidence>
<feature type="domain" description="EamA" evidence="7">
    <location>
        <begin position="150"/>
        <end position="280"/>
    </location>
</feature>
<feature type="transmembrane region" description="Helical" evidence="6">
    <location>
        <begin position="91"/>
        <end position="112"/>
    </location>
</feature>
<dbReference type="InterPro" id="IPR051258">
    <property type="entry name" value="Diverse_Substrate_Transporter"/>
</dbReference>
<dbReference type="Pfam" id="PF00892">
    <property type="entry name" value="EamA"/>
    <property type="match status" value="2"/>
</dbReference>
<dbReference type="RefSeq" id="WP_271347241.1">
    <property type="nucleotide sequence ID" value="NZ_JAQJZJ010000003.1"/>
</dbReference>
<gene>
    <name evidence="8" type="ORF">PH586_08050</name>
</gene>
<reference evidence="8 9" key="1">
    <citation type="submission" date="2023-01" db="EMBL/GenBank/DDBJ databases">
        <title>Pseudomonas SA3-5T sp. nov., isolated from tidal flat sediment.</title>
        <authorList>
            <person name="Kim H.S."/>
            <person name="Kim J.-S."/>
            <person name="Suh M.K."/>
            <person name="Eom M.K."/>
            <person name="Lee J.-S."/>
        </authorList>
    </citation>
    <scope>NUCLEOTIDE SEQUENCE [LARGE SCALE GENOMIC DNA]</scope>
    <source>
        <strain evidence="8 9">SA3-5</strain>
    </source>
</reference>
<comment type="subcellular location">
    <subcellularLocation>
        <location evidence="1">Cell membrane</location>
        <topology evidence="1">Multi-pass membrane protein</topology>
    </subcellularLocation>
</comment>
<evidence type="ECO:0000256" key="5">
    <source>
        <dbReference type="ARBA" id="ARBA00023136"/>
    </source>
</evidence>
<evidence type="ECO:0000256" key="3">
    <source>
        <dbReference type="ARBA" id="ARBA00022692"/>
    </source>
</evidence>
<evidence type="ECO:0000256" key="4">
    <source>
        <dbReference type="ARBA" id="ARBA00022989"/>
    </source>
</evidence>
<name>A0ABT4XDQ3_9PSED</name>
<dbReference type="PANTHER" id="PTHR42920:SF11">
    <property type="entry name" value="INNER MEMBRANE PROTEIN YTFF"/>
    <property type="match status" value="1"/>
</dbReference>
<feature type="transmembrane region" description="Helical" evidence="6">
    <location>
        <begin position="212"/>
        <end position="228"/>
    </location>
</feature>
<feature type="transmembrane region" description="Helical" evidence="6">
    <location>
        <begin position="240"/>
        <end position="259"/>
    </location>
</feature>
<evidence type="ECO:0000256" key="1">
    <source>
        <dbReference type="ARBA" id="ARBA00004651"/>
    </source>
</evidence>
<dbReference type="PANTHER" id="PTHR42920">
    <property type="entry name" value="OS03G0707200 PROTEIN-RELATED"/>
    <property type="match status" value="1"/>
</dbReference>
<protein>
    <submittedName>
        <fullName evidence="8">DMT family transporter</fullName>
    </submittedName>
</protein>
<keyword evidence="3 6" id="KW-0812">Transmembrane</keyword>
<feature type="transmembrane region" description="Helical" evidence="6">
    <location>
        <begin position="265"/>
        <end position="281"/>
    </location>
</feature>
<evidence type="ECO:0000256" key="2">
    <source>
        <dbReference type="ARBA" id="ARBA00022475"/>
    </source>
</evidence>
<feature type="transmembrane region" description="Helical" evidence="6">
    <location>
        <begin position="180"/>
        <end position="200"/>
    </location>
</feature>
<keyword evidence="5 6" id="KW-0472">Membrane</keyword>
<keyword evidence="4 6" id="KW-1133">Transmembrane helix</keyword>
<feature type="transmembrane region" description="Helical" evidence="6">
    <location>
        <begin position="149"/>
        <end position="168"/>
    </location>
</feature>
<comment type="caution">
    <text evidence="8">The sequence shown here is derived from an EMBL/GenBank/DDBJ whole genome shotgun (WGS) entry which is preliminary data.</text>
</comment>
<dbReference type="EMBL" id="JAQJZJ010000003">
    <property type="protein sequence ID" value="MDA7086329.1"/>
    <property type="molecule type" value="Genomic_DNA"/>
</dbReference>
<accession>A0ABT4XDQ3</accession>